<evidence type="ECO:0000256" key="1">
    <source>
        <dbReference type="SAM" id="SignalP"/>
    </source>
</evidence>
<feature type="chain" id="PRO_5024996967" description="Cell wall protein phiA" evidence="1">
    <location>
        <begin position="20"/>
        <end position="181"/>
    </location>
</feature>
<feature type="signal peptide" evidence="1">
    <location>
        <begin position="1"/>
        <end position="19"/>
    </location>
</feature>
<dbReference type="AlphaFoldDB" id="A0A5N5CZ00"/>
<protein>
    <recommendedName>
        <fullName evidence="4">Cell wall protein phiA</fullName>
    </recommendedName>
</protein>
<evidence type="ECO:0008006" key="4">
    <source>
        <dbReference type="Google" id="ProtNLM"/>
    </source>
</evidence>
<reference evidence="2 3" key="1">
    <citation type="journal article" date="2019" name="Sci. Rep.">
        <title>A multi-omics analysis of the grapevine pathogen Lasiodiplodia theobromae reveals that temperature affects the expression of virulence- and pathogenicity-related genes.</title>
        <authorList>
            <person name="Felix C."/>
            <person name="Meneses R."/>
            <person name="Goncalves M.F.M."/>
            <person name="Tilleman L."/>
            <person name="Duarte A.S."/>
            <person name="Jorrin-Novo J.V."/>
            <person name="Van de Peer Y."/>
            <person name="Deforce D."/>
            <person name="Van Nieuwerburgh F."/>
            <person name="Esteves A.C."/>
            <person name="Alves A."/>
        </authorList>
    </citation>
    <scope>NUCLEOTIDE SEQUENCE [LARGE SCALE GENOMIC DNA]</scope>
    <source>
        <strain evidence="2 3">LA-SOL3</strain>
    </source>
</reference>
<keyword evidence="3" id="KW-1185">Reference proteome</keyword>
<dbReference type="EMBL" id="VCHE01000133">
    <property type="protein sequence ID" value="KAB2570504.1"/>
    <property type="molecule type" value="Genomic_DNA"/>
</dbReference>
<evidence type="ECO:0000313" key="2">
    <source>
        <dbReference type="EMBL" id="KAB2570504.1"/>
    </source>
</evidence>
<sequence length="181" mass="19040">MKSAIVFASALASAGSALAAPTETWYSLAASAPNTKIDGVVIGASAESFYISKPSTSSCGDVNPYITVNSAGNMLFYNDGTSNQQQGFVSTLEDGTKGLLRFNKGNSAGDTHLSIAGSEQDQLKVMYDGDANWLACPDNGAAFYIYSAKVQPNPPNKANCIPFEIKATQASKNPEKVCTYQ</sequence>
<accession>A0A5N5CZ00</accession>
<comment type="caution">
    <text evidence="2">The sequence shown here is derived from an EMBL/GenBank/DDBJ whole genome shotgun (WGS) entry which is preliminary data.</text>
</comment>
<keyword evidence="1" id="KW-0732">Signal</keyword>
<proteinExistence type="predicted"/>
<evidence type="ECO:0000313" key="3">
    <source>
        <dbReference type="Proteomes" id="UP000325902"/>
    </source>
</evidence>
<organism evidence="2 3">
    <name type="scientific">Lasiodiplodia theobromae</name>
    <dbReference type="NCBI Taxonomy" id="45133"/>
    <lineage>
        <taxon>Eukaryota</taxon>
        <taxon>Fungi</taxon>
        <taxon>Dikarya</taxon>
        <taxon>Ascomycota</taxon>
        <taxon>Pezizomycotina</taxon>
        <taxon>Dothideomycetes</taxon>
        <taxon>Dothideomycetes incertae sedis</taxon>
        <taxon>Botryosphaeriales</taxon>
        <taxon>Botryosphaeriaceae</taxon>
        <taxon>Lasiodiplodia</taxon>
    </lineage>
</organism>
<dbReference type="Proteomes" id="UP000325902">
    <property type="component" value="Unassembled WGS sequence"/>
</dbReference>
<name>A0A5N5CZ00_9PEZI</name>
<gene>
    <name evidence="2" type="ORF">DBV05_g10830</name>
</gene>